<dbReference type="RefSeq" id="WP_066443538.1">
    <property type="nucleotide sequence ID" value="NZ_CAUWFI010000043.1"/>
</dbReference>
<comment type="caution">
    <text evidence="5">The sequence shown here is derived from an EMBL/GenBank/DDBJ whole genome shotgun (WGS) entry which is preliminary data.</text>
</comment>
<keyword evidence="6" id="KW-1185">Reference proteome</keyword>
<dbReference type="Pfam" id="PF00392">
    <property type="entry name" value="GntR"/>
    <property type="match status" value="1"/>
</dbReference>
<dbReference type="InterPro" id="IPR000524">
    <property type="entry name" value="Tscrpt_reg_HTH_GntR"/>
</dbReference>
<evidence type="ECO:0000313" key="6">
    <source>
        <dbReference type="Proteomes" id="UP000295515"/>
    </source>
</evidence>
<dbReference type="PANTHER" id="PTHR44846:SF1">
    <property type="entry name" value="MANNOSYL-D-GLYCERATE TRANSPORT_METABOLISM SYSTEM REPRESSOR MNGR-RELATED"/>
    <property type="match status" value="1"/>
</dbReference>
<organism evidence="5 6">
    <name type="scientific">Longibaculum muris</name>
    <dbReference type="NCBI Taxonomy" id="1796628"/>
    <lineage>
        <taxon>Bacteria</taxon>
        <taxon>Bacillati</taxon>
        <taxon>Bacillota</taxon>
        <taxon>Erysipelotrichia</taxon>
        <taxon>Erysipelotrichales</taxon>
        <taxon>Coprobacillaceae</taxon>
        <taxon>Longibaculum</taxon>
    </lineage>
</organism>
<dbReference type="AlphaFoldDB" id="A0A4V2W4N2"/>
<dbReference type="GO" id="GO:0045892">
    <property type="term" value="P:negative regulation of DNA-templated transcription"/>
    <property type="evidence" value="ECO:0007669"/>
    <property type="project" value="TreeGrafter"/>
</dbReference>
<dbReference type="EMBL" id="SMCQ01000016">
    <property type="protein sequence ID" value="TCV96509.1"/>
    <property type="molecule type" value="Genomic_DNA"/>
</dbReference>
<evidence type="ECO:0000256" key="3">
    <source>
        <dbReference type="ARBA" id="ARBA00023163"/>
    </source>
</evidence>
<dbReference type="Proteomes" id="UP000295515">
    <property type="component" value="Unassembled WGS sequence"/>
</dbReference>
<dbReference type="SMART" id="SM00866">
    <property type="entry name" value="UTRA"/>
    <property type="match status" value="1"/>
</dbReference>
<evidence type="ECO:0000259" key="4">
    <source>
        <dbReference type="PROSITE" id="PS50949"/>
    </source>
</evidence>
<dbReference type="InterPro" id="IPR050679">
    <property type="entry name" value="Bact_HTH_transcr_reg"/>
</dbReference>
<dbReference type="PANTHER" id="PTHR44846">
    <property type="entry name" value="MANNOSYL-D-GLYCERATE TRANSPORT/METABOLISM SYSTEM REPRESSOR MNGR-RELATED"/>
    <property type="match status" value="1"/>
</dbReference>
<keyword evidence="1" id="KW-0805">Transcription regulation</keyword>
<sequence>MNEKVPLYYSIMEVIKDSIINGIYPIGSFLPTETELEQQFKVSKITIRKAIELLENDGYVTKKSGKGTTVISNSIFNKLSNGQSFSSILNQQGYQVTKENTEFEYITLNPQDDLFQYYGRQCLKISRCYYLDGEPYIHFTHYLPGDIQVPDQQKLNDFSLYMYLYQHNHSVADFNDDFFVEFPPLDILKALHLENGPVLGRKRISHDIYGKVVEVSHARYNTRIHNYQIQYKI</sequence>
<dbReference type="SMART" id="SM00345">
    <property type="entry name" value="HTH_GNTR"/>
    <property type="match status" value="1"/>
</dbReference>
<dbReference type="SUPFAM" id="SSF64288">
    <property type="entry name" value="Chorismate lyase-like"/>
    <property type="match status" value="1"/>
</dbReference>
<dbReference type="Pfam" id="PF07702">
    <property type="entry name" value="UTRA"/>
    <property type="match status" value="1"/>
</dbReference>
<protein>
    <submittedName>
        <fullName evidence="5">GntR family transcriptional regulator</fullName>
    </submittedName>
</protein>
<keyword evidence="3" id="KW-0804">Transcription</keyword>
<dbReference type="InterPro" id="IPR011663">
    <property type="entry name" value="UTRA"/>
</dbReference>
<dbReference type="Gene3D" id="3.40.1410.10">
    <property type="entry name" value="Chorismate lyase-like"/>
    <property type="match status" value="1"/>
</dbReference>
<dbReference type="Gene3D" id="1.10.10.10">
    <property type="entry name" value="Winged helix-like DNA-binding domain superfamily/Winged helix DNA-binding domain"/>
    <property type="match status" value="1"/>
</dbReference>
<feature type="domain" description="HTH gntR-type" evidence="4">
    <location>
        <begin position="5"/>
        <end position="73"/>
    </location>
</feature>
<name>A0A4V2W4N2_9FIRM</name>
<gene>
    <name evidence="5" type="ORF">EDD60_1165</name>
</gene>
<dbReference type="InterPro" id="IPR036390">
    <property type="entry name" value="WH_DNA-bd_sf"/>
</dbReference>
<dbReference type="GO" id="GO:0003700">
    <property type="term" value="F:DNA-binding transcription factor activity"/>
    <property type="evidence" value="ECO:0007669"/>
    <property type="project" value="InterPro"/>
</dbReference>
<dbReference type="PROSITE" id="PS50949">
    <property type="entry name" value="HTH_GNTR"/>
    <property type="match status" value="1"/>
</dbReference>
<keyword evidence="2" id="KW-0238">DNA-binding</keyword>
<proteinExistence type="predicted"/>
<dbReference type="SUPFAM" id="SSF46785">
    <property type="entry name" value="Winged helix' DNA-binding domain"/>
    <property type="match status" value="1"/>
</dbReference>
<reference evidence="5 6" key="1">
    <citation type="submission" date="2019-03" db="EMBL/GenBank/DDBJ databases">
        <title>Genomic Encyclopedia of Type Strains, Phase IV (KMG-IV): sequencing the most valuable type-strain genomes for metagenomic binning, comparative biology and taxonomic classification.</title>
        <authorList>
            <person name="Goeker M."/>
        </authorList>
    </citation>
    <scope>NUCLEOTIDE SEQUENCE [LARGE SCALE GENOMIC DNA]</scope>
    <source>
        <strain evidence="5 6">DSM 29487</strain>
    </source>
</reference>
<evidence type="ECO:0000256" key="1">
    <source>
        <dbReference type="ARBA" id="ARBA00023015"/>
    </source>
</evidence>
<dbReference type="CDD" id="cd07377">
    <property type="entry name" value="WHTH_GntR"/>
    <property type="match status" value="1"/>
</dbReference>
<accession>A0A4V2W4N2</accession>
<dbReference type="InterPro" id="IPR036388">
    <property type="entry name" value="WH-like_DNA-bd_sf"/>
</dbReference>
<evidence type="ECO:0000256" key="2">
    <source>
        <dbReference type="ARBA" id="ARBA00023125"/>
    </source>
</evidence>
<dbReference type="PRINTS" id="PR00035">
    <property type="entry name" value="HTHGNTR"/>
</dbReference>
<evidence type="ECO:0000313" key="5">
    <source>
        <dbReference type="EMBL" id="TCV96509.1"/>
    </source>
</evidence>
<dbReference type="InterPro" id="IPR028978">
    <property type="entry name" value="Chorismate_lyase_/UTRA_dom_sf"/>
</dbReference>
<dbReference type="GO" id="GO:0003677">
    <property type="term" value="F:DNA binding"/>
    <property type="evidence" value="ECO:0007669"/>
    <property type="project" value="UniProtKB-KW"/>
</dbReference>
<dbReference type="GeneID" id="98915922"/>